<proteinExistence type="predicted"/>
<reference evidence="1 2" key="1">
    <citation type="submission" date="2016-03" db="EMBL/GenBank/DDBJ databases">
        <authorList>
            <person name="Ploux O."/>
        </authorList>
    </citation>
    <scope>NUCLEOTIDE SEQUENCE [LARGE SCALE GENOMIC DNA]</scope>
    <source>
        <strain evidence="1 2">R-45370</strain>
    </source>
</reference>
<keyword evidence="2" id="KW-1185">Reference proteome</keyword>
<evidence type="ECO:0000313" key="1">
    <source>
        <dbReference type="EMBL" id="OAI14311.1"/>
    </source>
</evidence>
<gene>
    <name evidence="1" type="ORF">A1359_10840</name>
</gene>
<comment type="caution">
    <text evidence="1">The sequence shown here is derived from an EMBL/GenBank/DDBJ whole genome shotgun (WGS) entry which is preliminary data.</text>
</comment>
<evidence type="ECO:0000313" key="2">
    <source>
        <dbReference type="Proteomes" id="UP000078476"/>
    </source>
</evidence>
<dbReference type="EMBL" id="LUUI01000111">
    <property type="protein sequence ID" value="OAI14311.1"/>
    <property type="molecule type" value="Genomic_DNA"/>
</dbReference>
<accession>A0A177N8U1</accession>
<organism evidence="1 2">
    <name type="scientific">Methylomonas lenta</name>
    <dbReference type="NCBI Taxonomy" id="980561"/>
    <lineage>
        <taxon>Bacteria</taxon>
        <taxon>Pseudomonadati</taxon>
        <taxon>Pseudomonadota</taxon>
        <taxon>Gammaproteobacteria</taxon>
        <taxon>Methylococcales</taxon>
        <taxon>Methylococcaceae</taxon>
        <taxon>Methylomonas</taxon>
    </lineage>
</organism>
<protein>
    <submittedName>
        <fullName evidence="1">Uncharacterized protein</fullName>
    </submittedName>
</protein>
<name>A0A177N8U1_9GAMM</name>
<dbReference type="AlphaFoldDB" id="A0A177N8U1"/>
<sequence>MQGCIAFFVGAGMPLRKTPFKHFGAQDQRGIRVSFLLGTFLWTSKEKYRGCRSANRLQKTVAISDTKKTSATIILKSPETPTGLFWPTDFFKQESPWRILSQSPGYAIA</sequence>
<dbReference type="Proteomes" id="UP000078476">
    <property type="component" value="Unassembled WGS sequence"/>
</dbReference>